<dbReference type="Proteomes" id="UP001500683">
    <property type="component" value="Unassembled WGS sequence"/>
</dbReference>
<evidence type="ECO:0008006" key="4">
    <source>
        <dbReference type="Google" id="ProtNLM"/>
    </source>
</evidence>
<gene>
    <name evidence="2" type="ORF">GCM10022214_65170</name>
</gene>
<feature type="transmembrane region" description="Helical" evidence="1">
    <location>
        <begin position="187"/>
        <end position="205"/>
    </location>
</feature>
<feature type="transmembrane region" description="Helical" evidence="1">
    <location>
        <begin position="48"/>
        <end position="68"/>
    </location>
</feature>
<reference evidence="3" key="1">
    <citation type="journal article" date="2019" name="Int. J. Syst. Evol. Microbiol.">
        <title>The Global Catalogue of Microorganisms (GCM) 10K type strain sequencing project: providing services to taxonomists for standard genome sequencing and annotation.</title>
        <authorList>
            <consortium name="The Broad Institute Genomics Platform"/>
            <consortium name="The Broad Institute Genome Sequencing Center for Infectious Disease"/>
            <person name="Wu L."/>
            <person name="Ma J."/>
        </authorList>
    </citation>
    <scope>NUCLEOTIDE SEQUENCE [LARGE SCALE GENOMIC DNA]</scope>
    <source>
        <strain evidence="3">JCM 16702</strain>
    </source>
</reference>
<keyword evidence="1" id="KW-0472">Membrane</keyword>
<evidence type="ECO:0000313" key="2">
    <source>
        <dbReference type="EMBL" id="GAA4093883.1"/>
    </source>
</evidence>
<feature type="transmembrane region" description="Helical" evidence="1">
    <location>
        <begin position="89"/>
        <end position="111"/>
    </location>
</feature>
<name>A0ABP7WPP6_9ACTN</name>
<evidence type="ECO:0000256" key="1">
    <source>
        <dbReference type="SAM" id="Phobius"/>
    </source>
</evidence>
<protein>
    <recommendedName>
        <fullName evidence="4">Ferric oxidoreductase domain-containing protein</fullName>
    </recommendedName>
</protein>
<keyword evidence="1" id="KW-1133">Transmembrane helix</keyword>
<proteinExistence type="predicted"/>
<keyword evidence="3" id="KW-1185">Reference proteome</keyword>
<keyword evidence="1" id="KW-0812">Transmembrane</keyword>
<accession>A0ABP7WPP6</accession>
<feature type="transmembrane region" description="Helical" evidence="1">
    <location>
        <begin position="154"/>
        <end position="175"/>
    </location>
</feature>
<comment type="caution">
    <text evidence="2">The sequence shown here is derived from an EMBL/GenBank/DDBJ whole genome shotgun (WGS) entry which is preliminary data.</text>
</comment>
<feature type="transmembrane region" description="Helical" evidence="1">
    <location>
        <begin position="123"/>
        <end position="142"/>
    </location>
</feature>
<sequence length="263" mass="27450">MKIRSSDEPVLPSWALWAIALASVLVLVGAATPPGAAAAGQVQAFLNYYVGVFTLLTLTAAVVSGLLATDRFILHIRHRVLVQGAHRAASLLSVTCVVAHVIVKVLGGLAAPAQIVVPSFGPVGLGTLAFEMMIFLGLTGLLRVRFAFRGGAPWLWRSMHAIAYVAWPLALVHGLTAGRAAANWVNLSYILCAGAVFLALVTRLFTAGKPREIRYVGQGMTDPATVAPRTVVQAPGLADLPADPLADPLSAPQGGARGGEVVR</sequence>
<dbReference type="RefSeq" id="WP_344955289.1">
    <property type="nucleotide sequence ID" value="NZ_BAAAZG010000051.1"/>
</dbReference>
<evidence type="ECO:0000313" key="3">
    <source>
        <dbReference type="Proteomes" id="UP001500683"/>
    </source>
</evidence>
<organism evidence="2 3">
    <name type="scientific">Actinomadura miaoliensis</name>
    <dbReference type="NCBI Taxonomy" id="430685"/>
    <lineage>
        <taxon>Bacteria</taxon>
        <taxon>Bacillati</taxon>
        <taxon>Actinomycetota</taxon>
        <taxon>Actinomycetes</taxon>
        <taxon>Streptosporangiales</taxon>
        <taxon>Thermomonosporaceae</taxon>
        <taxon>Actinomadura</taxon>
    </lineage>
</organism>
<dbReference type="EMBL" id="BAAAZG010000051">
    <property type="protein sequence ID" value="GAA4093883.1"/>
    <property type="molecule type" value="Genomic_DNA"/>
</dbReference>